<evidence type="ECO:0000259" key="1">
    <source>
        <dbReference type="Pfam" id="PF22150"/>
    </source>
</evidence>
<feature type="domain" description="Type IV pilin Tt1218-like" evidence="1">
    <location>
        <begin position="29"/>
        <end position="65"/>
    </location>
</feature>
<proteinExistence type="predicted"/>
<name>A0ABS6VUR9_9GAMM</name>
<dbReference type="Pfam" id="PF07963">
    <property type="entry name" value="N_methyl"/>
    <property type="match status" value="1"/>
</dbReference>
<evidence type="ECO:0000313" key="2">
    <source>
        <dbReference type="EMBL" id="MBW2942046.1"/>
    </source>
</evidence>
<dbReference type="InterPro" id="IPR012902">
    <property type="entry name" value="N_methyl_site"/>
</dbReference>
<comment type="caution">
    <text evidence="2">The sequence shown here is derived from an EMBL/GenBank/DDBJ whole genome shotgun (WGS) entry which is preliminary data.</text>
</comment>
<dbReference type="Pfam" id="PF22150">
    <property type="entry name" value="Tt1218-like"/>
    <property type="match status" value="1"/>
</dbReference>
<dbReference type="Proteomes" id="UP001166291">
    <property type="component" value="Unassembled WGS sequence"/>
</dbReference>
<protein>
    <submittedName>
        <fullName evidence="2">Type IV pilus modification protein PilV</fullName>
    </submittedName>
</protein>
<gene>
    <name evidence="2" type="primary">pilV</name>
    <name evidence="2" type="ORF">KXJ70_14720</name>
</gene>
<dbReference type="EMBL" id="JAHWDQ010000004">
    <property type="protein sequence ID" value="MBW2942046.1"/>
    <property type="molecule type" value="Genomic_DNA"/>
</dbReference>
<dbReference type="NCBIfam" id="TIGR02523">
    <property type="entry name" value="type_IV_pilV"/>
    <property type="match status" value="1"/>
</dbReference>
<sequence length="145" mass="15865">MRSRQRGATLIEVLVAVLITATGVLGAAAMQLNAVKFNQASTSRSTAVFLANDMSDRMRANRSDALAGRYDLAIDDDAPAGAAIYQIDIQEWLQEIALRLPSGDASVARDDNNFTITIQWDESRLSKTREANAGDNQTFVFQTRL</sequence>
<dbReference type="RefSeq" id="WP_219044290.1">
    <property type="nucleotide sequence ID" value="NZ_JAHWDQ010000004.1"/>
</dbReference>
<dbReference type="InterPro" id="IPR013362">
    <property type="entry name" value="Pilus_4_PilV"/>
</dbReference>
<evidence type="ECO:0000313" key="3">
    <source>
        <dbReference type="Proteomes" id="UP001166291"/>
    </source>
</evidence>
<reference evidence="2" key="1">
    <citation type="submission" date="2021-07" db="EMBL/GenBank/DDBJ databases">
        <title>Zhongshania sp. CAU 1632 isolated from seawater.</title>
        <authorList>
            <person name="Kim W."/>
        </authorList>
    </citation>
    <scope>NUCLEOTIDE SEQUENCE</scope>
    <source>
        <strain evidence="2">CAU 1632</strain>
    </source>
</reference>
<dbReference type="InterPro" id="IPR054402">
    <property type="entry name" value="Tt1218-like_dom"/>
</dbReference>
<keyword evidence="3" id="KW-1185">Reference proteome</keyword>
<organism evidence="2 3">
    <name type="scientific">Zhongshania aquimaris</name>
    <dbReference type="NCBI Taxonomy" id="2857107"/>
    <lineage>
        <taxon>Bacteria</taxon>
        <taxon>Pseudomonadati</taxon>
        <taxon>Pseudomonadota</taxon>
        <taxon>Gammaproteobacteria</taxon>
        <taxon>Cellvibrionales</taxon>
        <taxon>Spongiibacteraceae</taxon>
        <taxon>Zhongshania</taxon>
    </lineage>
</organism>
<accession>A0ABS6VUR9</accession>